<evidence type="ECO:0000313" key="3">
    <source>
        <dbReference type="EMBL" id="MCV7228595.1"/>
    </source>
</evidence>
<feature type="transmembrane region" description="Helical" evidence="1">
    <location>
        <begin position="40"/>
        <end position="59"/>
    </location>
</feature>
<dbReference type="EMBL" id="JACKTY010000033">
    <property type="protein sequence ID" value="MCV7228595.1"/>
    <property type="molecule type" value="Genomic_DNA"/>
</dbReference>
<keyword evidence="1" id="KW-0472">Membrane</keyword>
<dbReference type="Proteomes" id="UP001526201">
    <property type="component" value="Unassembled WGS sequence"/>
</dbReference>
<feature type="domain" description="Low molecular weight protein antigen 6 PH" evidence="2">
    <location>
        <begin position="78"/>
        <end position="148"/>
    </location>
</feature>
<dbReference type="Pfam" id="PF10756">
    <property type="entry name" value="bPH_6"/>
    <property type="match status" value="1"/>
</dbReference>
<sequence>MLDGSRRTGQRSNFSPIERWNDGGVPTPVVEPVVIKISPMALLAVGFTTLGLLIPVLAWPWALPLLLIPVVLAAMIVRLRTVADHDTVTARSLLSSRTVSWEEIDGLKFVKSSWARARLKDGSELRLPAVTFATLPLLTEVSDGRVPNPYS</sequence>
<evidence type="ECO:0000259" key="2">
    <source>
        <dbReference type="Pfam" id="PF10756"/>
    </source>
</evidence>
<protein>
    <submittedName>
        <fullName evidence="3">PH domain-containing protein</fullName>
    </submittedName>
</protein>
<gene>
    <name evidence="3" type="ORF">H7J73_21500</name>
</gene>
<name>A0ABT3CGI9_9MYCO</name>
<reference evidence="3 4" key="1">
    <citation type="journal article" date="2022" name="BMC Genomics">
        <title>Comparative genome analysis of mycobacteria focusing on tRNA and non-coding RNA.</title>
        <authorList>
            <person name="Behra P.R.K."/>
            <person name="Pettersson B.M.F."/>
            <person name="Ramesh M."/>
            <person name="Das S."/>
            <person name="Dasgupta S."/>
            <person name="Kirsebom L.A."/>
        </authorList>
    </citation>
    <scope>NUCLEOTIDE SEQUENCE [LARGE SCALE GENOMIC DNA]</scope>
    <source>
        <strain evidence="3 4">DSM 44078</strain>
    </source>
</reference>
<evidence type="ECO:0000313" key="4">
    <source>
        <dbReference type="Proteomes" id="UP001526201"/>
    </source>
</evidence>
<organism evidence="3 4">
    <name type="scientific">Mycolicibacterium komossense</name>
    <dbReference type="NCBI Taxonomy" id="1779"/>
    <lineage>
        <taxon>Bacteria</taxon>
        <taxon>Bacillati</taxon>
        <taxon>Actinomycetota</taxon>
        <taxon>Actinomycetes</taxon>
        <taxon>Mycobacteriales</taxon>
        <taxon>Mycobacteriaceae</taxon>
        <taxon>Mycolicibacterium</taxon>
    </lineage>
</organism>
<comment type="caution">
    <text evidence="3">The sequence shown here is derived from an EMBL/GenBank/DDBJ whole genome shotgun (WGS) entry which is preliminary data.</text>
</comment>
<evidence type="ECO:0000256" key="1">
    <source>
        <dbReference type="SAM" id="Phobius"/>
    </source>
</evidence>
<keyword evidence="4" id="KW-1185">Reference proteome</keyword>
<proteinExistence type="predicted"/>
<keyword evidence="1" id="KW-1133">Transmembrane helix</keyword>
<accession>A0ABT3CGI9</accession>
<dbReference type="InterPro" id="IPR019692">
    <property type="entry name" value="CFP-6_PH"/>
</dbReference>
<keyword evidence="1" id="KW-0812">Transmembrane</keyword>